<accession>A0AC34FUK0</accession>
<dbReference type="WBParaSite" id="ES5_v2.g21055.t1">
    <property type="protein sequence ID" value="ES5_v2.g21055.t1"/>
    <property type="gene ID" value="ES5_v2.g21055"/>
</dbReference>
<reference evidence="2" key="1">
    <citation type="submission" date="2022-11" db="UniProtKB">
        <authorList>
            <consortium name="WormBaseParasite"/>
        </authorList>
    </citation>
    <scope>IDENTIFICATION</scope>
</reference>
<organism evidence="1 2">
    <name type="scientific">Panagrolaimus sp. ES5</name>
    <dbReference type="NCBI Taxonomy" id="591445"/>
    <lineage>
        <taxon>Eukaryota</taxon>
        <taxon>Metazoa</taxon>
        <taxon>Ecdysozoa</taxon>
        <taxon>Nematoda</taxon>
        <taxon>Chromadorea</taxon>
        <taxon>Rhabditida</taxon>
        <taxon>Tylenchina</taxon>
        <taxon>Panagrolaimomorpha</taxon>
        <taxon>Panagrolaimoidea</taxon>
        <taxon>Panagrolaimidae</taxon>
        <taxon>Panagrolaimus</taxon>
    </lineage>
</organism>
<sequence length="201" mass="21601">MAEKLVIPTTKGSLDALFYKVQASTSAVVFVGGAGGGWNSPNQARMYPSMCIKLNQIGISALHLKYRHGGDLEESTFDILETLKFLKNNGFQKAGIIGWSFGGAIVCQGAGKAEPPGFVKAIATLATQSAGIEPIRNAQGCASLFIHGNADSCLPTRCSEYTFKLAPDPKKLMIVSDHHGFFSTANECENAMIEWFSKYLS</sequence>
<proteinExistence type="predicted"/>
<protein>
    <submittedName>
        <fullName evidence="2">Alpha/beta hydrolase</fullName>
    </submittedName>
</protein>
<evidence type="ECO:0000313" key="1">
    <source>
        <dbReference type="Proteomes" id="UP000887579"/>
    </source>
</evidence>
<evidence type="ECO:0000313" key="2">
    <source>
        <dbReference type="WBParaSite" id="ES5_v2.g21055.t1"/>
    </source>
</evidence>
<name>A0AC34FUK0_9BILA</name>
<dbReference type="Proteomes" id="UP000887579">
    <property type="component" value="Unplaced"/>
</dbReference>